<dbReference type="InterPro" id="IPR036280">
    <property type="entry name" value="Multihaem_cyt_sf"/>
</dbReference>
<feature type="compositionally biased region" description="Polar residues" evidence="1">
    <location>
        <begin position="282"/>
        <end position="307"/>
    </location>
</feature>
<dbReference type="InterPro" id="IPR000008">
    <property type="entry name" value="C2_dom"/>
</dbReference>
<dbReference type="PROSITE" id="PS50004">
    <property type="entry name" value="C2"/>
    <property type="match status" value="1"/>
</dbReference>
<feature type="compositionally biased region" description="Low complexity" evidence="1">
    <location>
        <begin position="1045"/>
        <end position="1056"/>
    </location>
</feature>
<dbReference type="RefSeq" id="XP_029638558.1">
    <property type="nucleotide sequence ID" value="XM_029782698.2"/>
</dbReference>
<dbReference type="GO" id="GO:0065002">
    <property type="term" value="P:intracellular protein transmembrane transport"/>
    <property type="evidence" value="ECO:0007669"/>
    <property type="project" value="TreeGrafter"/>
</dbReference>
<evidence type="ECO:0000259" key="2">
    <source>
        <dbReference type="PROSITE" id="PS50004"/>
    </source>
</evidence>
<feature type="compositionally biased region" description="Acidic residues" evidence="1">
    <location>
        <begin position="705"/>
        <end position="715"/>
    </location>
</feature>
<proteinExistence type="predicted"/>
<gene>
    <name evidence="4" type="primary">LOC115213815</name>
</gene>
<dbReference type="Pfam" id="PF23028">
    <property type="entry name" value="YbjQ_3"/>
    <property type="match status" value="1"/>
</dbReference>
<dbReference type="GO" id="GO:0090314">
    <property type="term" value="P:positive regulation of protein targeting to membrane"/>
    <property type="evidence" value="ECO:0007669"/>
    <property type="project" value="TreeGrafter"/>
</dbReference>
<dbReference type="SUPFAM" id="SSF49562">
    <property type="entry name" value="C2 domain (Calcium/lipid-binding domain, CaLB)"/>
    <property type="match status" value="1"/>
</dbReference>
<dbReference type="CDD" id="cd08688">
    <property type="entry name" value="C2_KIAA0528-like"/>
    <property type="match status" value="1"/>
</dbReference>
<dbReference type="AlphaFoldDB" id="A0A6P7SKP2"/>
<evidence type="ECO:0000313" key="3">
    <source>
        <dbReference type="Proteomes" id="UP000515154"/>
    </source>
</evidence>
<feature type="compositionally biased region" description="Polar residues" evidence="1">
    <location>
        <begin position="886"/>
        <end position="899"/>
    </location>
</feature>
<feature type="region of interest" description="Disordered" evidence="1">
    <location>
        <begin position="1038"/>
        <end position="1066"/>
    </location>
</feature>
<dbReference type="InterPro" id="IPR037785">
    <property type="entry name" value="C2_C2CD5"/>
</dbReference>
<dbReference type="GO" id="GO:0005544">
    <property type="term" value="F:calcium-dependent phospholipid binding"/>
    <property type="evidence" value="ECO:0007669"/>
    <property type="project" value="InterPro"/>
</dbReference>
<keyword evidence="3" id="KW-1185">Reference proteome</keyword>
<feature type="region of interest" description="Disordered" evidence="1">
    <location>
        <begin position="696"/>
        <end position="715"/>
    </location>
</feature>
<dbReference type="GO" id="GO:0072659">
    <property type="term" value="P:protein localization to plasma membrane"/>
    <property type="evidence" value="ECO:0007669"/>
    <property type="project" value="TreeGrafter"/>
</dbReference>
<sequence>MPGRLKVKVVAARDLPIMDRASDLTDAFVEVRFGNDIFKTDVCRKSLNPQWNSDWFKFEVEDEALQDEPLILRVLDYDTYSAHDSIGKVYIDLNPLLIKNNPSLINGWFPIYDTMRGIRGELNFIVKVDLFSDFNRFRQSSCGVQLFCSAAVPEKYMLQSLHGFVEELVVNDDPEYQWIDKLRTPRASNEARQRLFSKLSGELQRKIGLKVLELGGNSVIGYRQCFDLEGESGIVVRAIGTAVTLSKSLVLSTSPMGLSPFKEKFDLIRRQFSSPLPEDIITPSSPTINQSGGLKSSTSPAKCSSTAIRRRSSDSDLSTTPKEVSPGPPPPGGSLTGSSGSGSGTGVLSGISGRAAGHKPGMPQQQPTIDMLEYPFFTMKTFPPAFIVHLGGVVSAKSVKLLDKIHNPDEPETRDAWWIEIRTEIRSHCRSMGCHAVIGYSEMSSICDEVIILSAIGTAAVISSNMDVLLPVVTQKDTAPLYQSTDKVPVEKEKLYVDVNLANQMSQNSIEEGFTPANCVLCHIPYKTASMPFKVTLDTCTVCHKHPVPDVLFTTINPPEEIQTIGKGTLIQARIYRAKKEGKGEACAKEISDCLPFMEYELHNQLINKLKMRGMNGLFGLVVHITVGETMLAGIATATAAYLNALPAPSVPRISGQVMPASDNNDLEKLQQRLTTTVQNLKEQYEIFVPEITPGQSSLRCSADNTDDSDEDQSDLELSFGNKDTFVLEVDDAKDETVSLILDDFTAPEGFEICNTEVLPGVTNIVCNLQMFTHVWRGKCQKIPMTVKDFSDLFNHLIRKICFKLRKMAPCCLSCLDFNLELADEDEVQITLTGMCTGLGEVQPQASKNLVYKTNNGSNLLLSVPSNSSCDQDHDLMFQMEEVQESPVTSKTSQQAQKTGKTESGLKYHTLPRHRLGVELIPMSYVPGGKIDHYLGSYNFFFIRESTSVREMGGACGFMQSFVSEVKAIVRAHVGALGGNAMVAYKMNECILLNNPHKNQCQCLINVSGDAVSVLYGLELPFELANVASGTLSVSRGDVSQAQPSGSGNNTLSTNSRPVSDSPVIS</sequence>
<feature type="domain" description="C2" evidence="2">
    <location>
        <begin position="1"/>
        <end position="109"/>
    </location>
</feature>
<dbReference type="SMART" id="SM00239">
    <property type="entry name" value="C2"/>
    <property type="match status" value="1"/>
</dbReference>
<dbReference type="Pfam" id="PF23025">
    <property type="entry name" value="YbjQ_2"/>
    <property type="match status" value="3"/>
</dbReference>
<accession>A0A6P7SKP2</accession>
<dbReference type="InterPro" id="IPR056431">
    <property type="entry name" value="C2CD5_YbjQ-rel_dom"/>
</dbReference>
<dbReference type="Pfam" id="PF23128">
    <property type="entry name" value="YbjQ_4"/>
    <property type="match status" value="1"/>
</dbReference>
<protein>
    <submittedName>
        <fullName evidence="4">C2 domain-containing protein 5 isoform X3</fullName>
    </submittedName>
</protein>
<reference evidence="4" key="1">
    <citation type="submission" date="2025-08" db="UniProtKB">
        <authorList>
            <consortium name="RefSeq"/>
        </authorList>
    </citation>
    <scope>IDENTIFICATION</scope>
</reference>
<dbReference type="InterPro" id="IPR035892">
    <property type="entry name" value="C2_domain_sf"/>
</dbReference>
<dbReference type="Pfam" id="PF00168">
    <property type="entry name" value="C2"/>
    <property type="match status" value="1"/>
</dbReference>
<organism evidence="3 4">
    <name type="scientific">Octopus sinensis</name>
    <name type="common">East Asian common octopus</name>
    <dbReference type="NCBI Taxonomy" id="2607531"/>
    <lineage>
        <taxon>Eukaryota</taxon>
        <taxon>Metazoa</taxon>
        <taxon>Spiralia</taxon>
        <taxon>Lophotrochozoa</taxon>
        <taxon>Mollusca</taxon>
        <taxon>Cephalopoda</taxon>
        <taxon>Coleoidea</taxon>
        <taxon>Octopodiformes</taxon>
        <taxon>Octopoda</taxon>
        <taxon>Incirrata</taxon>
        <taxon>Octopodidae</taxon>
        <taxon>Octopus</taxon>
    </lineage>
</organism>
<dbReference type="InterPro" id="IPR056430">
    <property type="entry name" value="C2CD5_YbjQ-like_dom"/>
</dbReference>
<dbReference type="GO" id="GO:0031340">
    <property type="term" value="P:positive regulation of vesicle fusion"/>
    <property type="evidence" value="ECO:0007669"/>
    <property type="project" value="TreeGrafter"/>
</dbReference>
<dbReference type="Proteomes" id="UP000515154">
    <property type="component" value="Linkage group LG7"/>
</dbReference>
<dbReference type="Gene3D" id="2.60.40.150">
    <property type="entry name" value="C2 domain"/>
    <property type="match status" value="1"/>
</dbReference>
<dbReference type="InterPro" id="IPR057815">
    <property type="entry name" value="C2CD5_C"/>
</dbReference>
<dbReference type="PANTHER" id="PTHR37412:SF2">
    <property type="entry name" value="C2 DOMAIN-CONTAINING PROTEIN 5"/>
    <property type="match status" value="1"/>
</dbReference>
<dbReference type="SUPFAM" id="SSF48695">
    <property type="entry name" value="Multiheme cytochromes"/>
    <property type="match status" value="1"/>
</dbReference>
<evidence type="ECO:0000313" key="4">
    <source>
        <dbReference type="RefSeq" id="XP_029638558.1"/>
    </source>
</evidence>
<name>A0A6P7SKP2_9MOLL</name>
<feature type="region of interest" description="Disordered" evidence="1">
    <location>
        <begin position="884"/>
        <end position="905"/>
    </location>
</feature>
<dbReference type="PANTHER" id="PTHR37412">
    <property type="entry name" value="C2 DOMAIN-CONTAINING PROTEIN 5"/>
    <property type="match status" value="1"/>
</dbReference>
<dbReference type="GO" id="GO:0010828">
    <property type="term" value="P:positive regulation of D-glucose transmembrane transport"/>
    <property type="evidence" value="ECO:0007669"/>
    <property type="project" value="TreeGrafter"/>
</dbReference>
<dbReference type="GO" id="GO:0005886">
    <property type="term" value="C:plasma membrane"/>
    <property type="evidence" value="ECO:0007669"/>
    <property type="project" value="TreeGrafter"/>
</dbReference>
<dbReference type="InterPro" id="IPR038983">
    <property type="entry name" value="C2CD5"/>
</dbReference>
<dbReference type="GO" id="GO:0005509">
    <property type="term" value="F:calcium ion binding"/>
    <property type="evidence" value="ECO:0007669"/>
    <property type="project" value="TreeGrafter"/>
</dbReference>
<feature type="region of interest" description="Disordered" evidence="1">
    <location>
        <begin position="276"/>
        <end position="365"/>
    </location>
</feature>
<feature type="compositionally biased region" description="Polar residues" evidence="1">
    <location>
        <begin position="1057"/>
        <end position="1066"/>
    </location>
</feature>
<evidence type="ECO:0000256" key="1">
    <source>
        <dbReference type="SAM" id="MobiDB-lite"/>
    </source>
</evidence>